<dbReference type="PANTHER" id="PTHR43124">
    <property type="entry name" value="PURINE EFFLUX PUMP PBUE"/>
    <property type="match status" value="1"/>
</dbReference>
<comment type="subcellular location">
    <subcellularLocation>
        <location evidence="1">Cell membrane</location>
        <topology evidence="1">Multi-pass membrane protein</topology>
    </subcellularLocation>
</comment>
<evidence type="ECO:0000256" key="6">
    <source>
        <dbReference type="SAM" id="Phobius"/>
    </source>
</evidence>
<feature type="transmembrane region" description="Helical" evidence="6">
    <location>
        <begin position="313"/>
        <end position="333"/>
    </location>
</feature>
<evidence type="ECO:0000256" key="2">
    <source>
        <dbReference type="ARBA" id="ARBA00022475"/>
    </source>
</evidence>
<feature type="transmembrane region" description="Helical" evidence="6">
    <location>
        <begin position="374"/>
        <end position="393"/>
    </location>
</feature>
<keyword evidence="2" id="KW-1003">Cell membrane</keyword>
<keyword evidence="9" id="KW-1185">Reference proteome</keyword>
<dbReference type="CDD" id="cd17324">
    <property type="entry name" value="MFS_NepI_like"/>
    <property type="match status" value="1"/>
</dbReference>
<dbReference type="Pfam" id="PF07690">
    <property type="entry name" value="MFS_1"/>
    <property type="match status" value="1"/>
</dbReference>
<reference evidence="8" key="1">
    <citation type="submission" date="2022-10" db="EMBL/GenBank/DDBJ databases">
        <title>Rhodococcus sp.75.</title>
        <authorList>
            <person name="Sun M."/>
        </authorList>
    </citation>
    <scope>NUCLEOTIDE SEQUENCE</scope>
    <source>
        <strain evidence="8">75</strain>
    </source>
</reference>
<evidence type="ECO:0000313" key="9">
    <source>
        <dbReference type="Proteomes" id="UP001164965"/>
    </source>
</evidence>
<evidence type="ECO:0000256" key="1">
    <source>
        <dbReference type="ARBA" id="ARBA00004651"/>
    </source>
</evidence>
<dbReference type="Proteomes" id="UP001164965">
    <property type="component" value="Chromosome"/>
</dbReference>
<feature type="transmembrane region" description="Helical" evidence="6">
    <location>
        <begin position="116"/>
        <end position="134"/>
    </location>
</feature>
<evidence type="ECO:0000313" key="8">
    <source>
        <dbReference type="EMBL" id="UZJ24628.1"/>
    </source>
</evidence>
<dbReference type="PANTHER" id="PTHR43124:SF3">
    <property type="entry name" value="CHLORAMPHENICOL EFFLUX PUMP RV0191"/>
    <property type="match status" value="1"/>
</dbReference>
<dbReference type="InterPro" id="IPR036259">
    <property type="entry name" value="MFS_trans_sf"/>
</dbReference>
<evidence type="ECO:0000256" key="5">
    <source>
        <dbReference type="ARBA" id="ARBA00023136"/>
    </source>
</evidence>
<dbReference type="EMBL" id="CP110615">
    <property type="protein sequence ID" value="UZJ24628.1"/>
    <property type="molecule type" value="Genomic_DNA"/>
</dbReference>
<dbReference type="RefSeq" id="WP_265382735.1">
    <property type="nucleotide sequence ID" value="NZ_CP110615.1"/>
</dbReference>
<evidence type="ECO:0000256" key="4">
    <source>
        <dbReference type="ARBA" id="ARBA00022989"/>
    </source>
</evidence>
<feature type="transmembrane region" description="Helical" evidence="6">
    <location>
        <begin position="52"/>
        <end position="72"/>
    </location>
</feature>
<keyword evidence="3 6" id="KW-0812">Transmembrane</keyword>
<feature type="transmembrane region" description="Helical" evidence="6">
    <location>
        <begin position="221"/>
        <end position="243"/>
    </location>
</feature>
<dbReference type="InterPro" id="IPR050189">
    <property type="entry name" value="MFS_Efflux_Transporters"/>
</dbReference>
<dbReference type="InterPro" id="IPR020846">
    <property type="entry name" value="MFS_dom"/>
</dbReference>
<gene>
    <name evidence="8" type="ORF">RHODO2019_16125</name>
</gene>
<evidence type="ECO:0000259" key="7">
    <source>
        <dbReference type="PROSITE" id="PS50850"/>
    </source>
</evidence>
<name>A0ABY6P090_9NOCA</name>
<dbReference type="InterPro" id="IPR011701">
    <property type="entry name" value="MFS"/>
</dbReference>
<feature type="transmembrane region" description="Helical" evidence="6">
    <location>
        <begin position="84"/>
        <end position="110"/>
    </location>
</feature>
<dbReference type="Gene3D" id="1.20.1250.20">
    <property type="entry name" value="MFS general substrate transporter like domains"/>
    <property type="match status" value="1"/>
</dbReference>
<evidence type="ECO:0000256" key="3">
    <source>
        <dbReference type="ARBA" id="ARBA00022692"/>
    </source>
</evidence>
<feature type="domain" description="Major facilitator superfamily (MFS) profile" evidence="7">
    <location>
        <begin position="18"/>
        <end position="398"/>
    </location>
</feature>
<dbReference type="PROSITE" id="PS50850">
    <property type="entry name" value="MFS"/>
    <property type="match status" value="1"/>
</dbReference>
<feature type="transmembrane region" description="Helical" evidence="6">
    <location>
        <begin position="173"/>
        <end position="200"/>
    </location>
</feature>
<feature type="transmembrane region" description="Helical" evidence="6">
    <location>
        <begin position="345"/>
        <end position="362"/>
    </location>
</feature>
<feature type="transmembrane region" description="Helical" evidence="6">
    <location>
        <begin position="287"/>
        <end position="307"/>
    </location>
</feature>
<keyword evidence="4 6" id="KW-1133">Transmembrane helix</keyword>
<accession>A0ABY6P090</accession>
<organism evidence="8 9">
    <name type="scientific">Rhodococcus antarcticus</name>
    <dbReference type="NCBI Taxonomy" id="2987751"/>
    <lineage>
        <taxon>Bacteria</taxon>
        <taxon>Bacillati</taxon>
        <taxon>Actinomycetota</taxon>
        <taxon>Actinomycetes</taxon>
        <taxon>Mycobacteriales</taxon>
        <taxon>Nocardiaceae</taxon>
        <taxon>Rhodococcus</taxon>
    </lineage>
</organism>
<feature type="transmembrane region" description="Helical" evidence="6">
    <location>
        <begin position="12"/>
        <end position="32"/>
    </location>
</feature>
<keyword evidence="5 6" id="KW-0472">Membrane</keyword>
<proteinExistence type="predicted"/>
<protein>
    <submittedName>
        <fullName evidence="8">MFS transporter</fullName>
    </submittedName>
</protein>
<feature type="transmembrane region" description="Helical" evidence="6">
    <location>
        <begin position="255"/>
        <end position="275"/>
    </location>
</feature>
<sequence>MRRPVRPAGAPAPTNGAAIAAMATSSFVFVTAETLPVGLLPEIAGGLSVTEAQVGLLLTTYAAVAAVSTIPLTSLSLRVPRHTLLAGLVAVFAVSQLAASFAPTFLLLTLTRLVCALAHGVFWSALAPAAARLAPPGQAGRATSMVFVGNSLALVLGVPLGTALGQLTSWRVAVASLGVAGALSALALLRVLPALPALVPAQRARVRAQASSAWATVRSRALTPVCAVTTILVVGHFAAYTYIAPLVRRDGGLDGLGLSALLLGYGAAGLVGTVLVGRAVDRRPGTVLVGTIAVSVVGLAVLTFARADVLTSVAVLAWGAGFTAVPVCLQAAVMRVAPDAQDAASAVYVVAFQIGIGGGALVGERLVTGGALDALPPLAAVLAVLAAVVGLSARRAFPLRAPAHEPVAVR</sequence>
<dbReference type="SUPFAM" id="SSF103473">
    <property type="entry name" value="MFS general substrate transporter"/>
    <property type="match status" value="1"/>
</dbReference>
<feature type="transmembrane region" description="Helical" evidence="6">
    <location>
        <begin position="146"/>
        <end position="167"/>
    </location>
</feature>